<evidence type="ECO:0000313" key="1">
    <source>
        <dbReference type="EMBL" id="QDV45593.1"/>
    </source>
</evidence>
<reference evidence="1 2" key="1">
    <citation type="submission" date="2019-03" db="EMBL/GenBank/DDBJ databases">
        <title>Deep-cultivation of Planctomycetes and their phenomic and genomic characterization uncovers novel biology.</title>
        <authorList>
            <person name="Wiegand S."/>
            <person name="Jogler M."/>
            <person name="Boedeker C."/>
            <person name="Pinto D."/>
            <person name="Vollmers J."/>
            <person name="Rivas-Marin E."/>
            <person name="Kohn T."/>
            <person name="Peeters S.H."/>
            <person name="Heuer A."/>
            <person name="Rast P."/>
            <person name="Oberbeckmann S."/>
            <person name="Bunk B."/>
            <person name="Jeske O."/>
            <person name="Meyerdierks A."/>
            <person name="Storesund J.E."/>
            <person name="Kallscheuer N."/>
            <person name="Luecker S."/>
            <person name="Lage O.M."/>
            <person name="Pohl T."/>
            <person name="Merkel B.J."/>
            <person name="Hornburger P."/>
            <person name="Mueller R.-W."/>
            <person name="Bruemmer F."/>
            <person name="Labrenz M."/>
            <person name="Spormann A.M."/>
            <person name="Op den Camp H."/>
            <person name="Overmann J."/>
            <person name="Amann R."/>
            <person name="Jetten M.S.M."/>
            <person name="Mascher T."/>
            <person name="Medema M.H."/>
            <person name="Devos D.P."/>
            <person name="Kaster A.-K."/>
            <person name="Ovreas L."/>
            <person name="Rohde M."/>
            <person name="Galperin M.Y."/>
            <person name="Jogler C."/>
        </authorList>
    </citation>
    <scope>NUCLEOTIDE SEQUENCE [LARGE SCALE GENOMIC DNA]</scope>
    <source>
        <strain evidence="1 2">Enr13</strain>
    </source>
</reference>
<protein>
    <submittedName>
        <fullName evidence="1">Uncharacterized protein</fullName>
    </submittedName>
</protein>
<proteinExistence type="predicted"/>
<dbReference type="KEGG" id="snep:Enr13x_54720"/>
<organism evidence="1 2">
    <name type="scientific">Stieleria neptunia</name>
    <dbReference type="NCBI Taxonomy" id="2527979"/>
    <lineage>
        <taxon>Bacteria</taxon>
        <taxon>Pseudomonadati</taxon>
        <taxon>Planctomycetota</taxon>
        <taxon>Planctomycetia</taxon>
        <taxon>Pirellulales</taxon>
        <taxon>Pirellulaceae</taxon>
        <taxon>Stieleria</taxon>
    </lineage>
</organism>
<evidence type="ECO:0000313" key="2">
    <source>
        <dbReference type="Proteomes" id="UP000319004"/>
    </source>
</evidence>
<sequence>MDLANIEHETAISDGIKLSRGASKGTTDGRFWSLLKLVVEMSAIDRRVYGFFSASEPVGALAPFELSGPFPRR</sequence>
<keyword evidence="2" id="KW-1185">Reference proteome</keyword>
<dbReference type="AlphaFoldDB" id="A0A518HXK9"/>
<name>A0A518HXK9_9BACT</name>
<accession>A0A518HXK9</accession>
<gene>
    <name evidence="1" type="ORF">Enr13x_54720</name>
</gene>
<dbReference type="Proteomes" id="UP000319004">
    <property type="component" value="Chromosome"/>
</dbReference>
<dbReference type="EMBL" id="CP037423">
    <property type="protein sequence ID" value="QDV45593.1"/>
    <property type="molecule type" value="Genomic_DNA"/>
</dbReference>